<evidence type="ECO:0000313" key="2">
    <source>
        <dbReference type="EMBL" id="KRG20741.1"/>
    </source>
</evidence>
<accession>A0A0Q9YMB3</accession>
<dbReference type="InterPro" id="IPR036770">
    <property type="entry name" value="Ankyrin_rpt-contain_sf"/>
</dbReference>
<dbReference type="Gene3D" id="1.25.40.20">
    <property type="entry name" value="Ankyrin repeat-containing domain"/>
    <property type="match status" value="1"/>
</dbReference>
<dbReference type="Pfam" id="PF12796">
    <property type="entry name" value="Ank_2"/>
    <property type="match status" value="1"/>
</dbReference>
<dbReference type="STRING" id="295108.HT99x_02230"/>
<evidence type="ECO:0000313" key="3">
    <source>
        <dbReference type="EMBL" id="MCS5710672.1"/>
    </source>
</evidence>
<organism evidence="1">
    <name type="scientific">Candidatus Berkiella aquae</name>
    <dbReference type="NCBI Taxonomy" id="295108"/>
    <lineage>
        <taxon>Bacteria</taxon>
        <taxon>Pseudomonadati</taxon>
        <taxon>Pseudomonadota</taxon>
        <taxon>Gammaproteobacteria</taxon>
        <taxon>Candidatus Berkiellales</taxon>
        <taxon>Candidatus Berkiellaceae</taxon>
        <taxon>Candidatus Berkiella</taxon>
    </lineage>
</organism>
<dbReference type="OrthoDB" id="5636137at2"/>
<dbReference type="SUPFAM" id="SSF48403">
    <property type="entry name" value="Ankyrin repeat"/>
    <property type="match status" value="1"/>
</dbReference>
<dbReference type="EMBL" id="LKAJ01000039">
    <property type="protein sequence ID" value="KRG17192.1"/>
    <property type="molecule type" value="Genomic_DNA"/>
</dbReference>
<dbReference type="InterPro" id="IPR002110">
    <property type="entry name" value="Ankyrin_rpt"/>
</dbReference>
<reference evidence="1" key="1">
    <citation type="submission" date="2015-09" db="EMBL/GenBank/DDBJ databases">
        <title>Draft Genome Sequences of Two Novel Amoeba-resistant Intranuclear Bacteria, Candidatus Berkiella cookevillensis and Candidatus Berkiella aquae.</title>
        <authorList>
            <person name="Mehari Y.T."/>
            <person name="Arivett B.A."/>
            <person name="Farone A.L."/>
            <person name="Gunderson J.H."/>
            <person name="Farone M.B."/>
        </authorList>
    </citation>
    <scope>NUCLEOTIDE SEQUENCE [LARGE SCALE GENOMIC DNA]</scope>
    <source>
        <strain evidence="1">HT99</strain>
    </source>
</reference>
<evidence type="ECO:0000313" key="4">
    <source>
        <dbReference type="Proteomes" id="UP000051497"/>
    </source>
</evidence>
<dbReference type="EMBL" id="LKAJ01000009">
    <property type="protein sequence ID" value="KRG20741.1"/>
    <property type="molecule type" value="Genomic_DNA"/>
</dbReference>
<dbReference type="RefSeq" id="WP_075066845.1">
    <property type="nucleotide sequence ID" value="NZ_LKAJ02000001.1"/>
</dbReference>
<protein>
    <submittedName>
        <fullName evidence="3">Ankyrin repeat domain-containing protein</fullName>
    </submittedName>
    <submittedName>
        <fullName evidence="1">Ankyrin repeats (3 copies)</fullName>
    </submittedName>
</protein>
<reference evidence="3" key="2">
    <citation type="journal article" date="2016" name="Genome Announc.">
        <title>Draft Genome Sequences of Two Novel Amoeba-Resistant Intranuclear Bacteria, 'Candidatus Berkiella cookevillensis' and 'Candidatus Berkiella aquae'.</title>
        <authorList>
            <person name="Mehari Y.T."/>
            <person name="Arivett B.A."/>
            <person name="Farone A.L."/>
            <person name="Gunderson J.H."/>
            <person name="Farone M.B."/>
        </authorList>
    </citation>
    <scope>NUCLEOTIDE SEQUENCE</scope>
    <source>
        <strain evidence="3">HT99</strain>
    </source>
</reference>
<gene>
    <name evidence="3" type="ORF">HT99x_004460</name>
    <name evidence="2" type="ORF">HT99x_02230</name>
    <name evidence="1" type="ORF">HT99x_03221</name>
</gene>
<sequence>MINYAHLTKLPIIALSMAAKEGDYQSVVKMLEDPLLDPSGDQNMPIYSAASHGHLDIVELLLTDPRVDPQGALSIASEKGHAKVVERLLKDPRTEPSANDNLLLREVIQTGRFLEIIKLLLNHPSVEQAVYSDRISDLVEKCHQSDIWRFLTGYRKMNELFLSAVRGDNEVFNYWSSKTLHHNPIPAWAGIEEYHQRAKQLLAHPLVTVQAQNKAAFNFAIEFKYDDLVELMTIHPTCNISIKKKAIEAAAFTGNIQRVKNLSLNITGTTQDEIIKNTQIIEEAKRKIQQAIKNIADGDIIIPESSNAVLYSYSSIGLKKENEVSKEFETANEKLDIAANNKNKLQFNS</sequence>
<dbReference type="Proteomes" id="UP000051497">
    <property type="component" value="Unassembled WGS sequence"/>
</dbReference>
<dbReference type="AlphaFoldDB" id="A0A0Q9YMB3"/>
<keyword evidence="4" id="KW-1185">Reference proteome</keyword>
<comment type="caution">
    <text evidence="1">The sequence shown here is derived from an EMBL/GenBank/DDBJ whole genome shotgun (WGS) entry which is preliminary data.</text>
</comment>
<reference evidence="3" key="3">
    <citation type="submission" date="2021-06" db="EMBL/GenBank/DDBJ databases">
        <title>Genomic Description and Analysis of Intracellular Bacteria, Candidatus Berkiella cookevillensis and Candidatus Berkiella aquae.</title>
        <authorList>
            <person name="Kidane D.T."/>
            <person name="Mehari Y.T."/>
            <person name="Rice F.C."/>
            <person name="Arivett B.A."/>
            <person name="Farone A.L."/>
            <person name="Berk S.G."/>
            <person name="Farone M.B."/>
        </authorList>
    </citation>
    <scope>NUCLEOTIDE SEQUENCE</scope>
    <source>
        <strain evidence="3">HT99</strain>
    </source>
</reference>
<proteinExistence type="predicted"/>
<dbReference type="EMBL" id="LKAJ02000001">
    <property type="protein sequence ID" value="MCS5710672.1"/>
    <property type="molecule type" value="Genomic_DNA"/>
</dbReference>
<evidence type="ECO:0000313" key="1">
    <source>
        <dbReference type="EMBL" id="KRG17192.1"/>
    </source>
</evidence>
<name>A0A0Q9YMB3_9GAMM</name>